<accession>A0ABD4T2Z4</accession>
<feature type="signal peptide" evidence="7">
    <location>
        <begin position="1"/>
        <end position="24"/>
    </location>
</feature>
<dbReference type="GO" id="GO:0004497">
    <property type="term" value="F:monooxygenase activity"/>
    <property type="evidence" value="ECO:0007669"/>
    <property type="project" value="UniProtKB-ARBA"/>
</dbReference>
<keyword evidence="5" id="KW-1015">Disulfide bond</keyword>
<evidence type="ECO:0000256" key="6">
    <source>
        <dbReference type="ARBA" id="ARBA00034078"/>
    </source>
</evidence>
<comment type="caution">
    <text evidence="9">The sequence shown here is derived from an EMBL/GenBank/DDBJ whole genome shotgun (WGS) entry which is preliminary data.</text>
</comment>
<comment type="cofactor">
    <cofactor evidence="6">
        <name>[2Fe-2S] cluster</name>
        <dbReference type="ChEBI" id="CHEBI:190135"/>
    </cofactor>
</comment>
<protein>
    <submittedName>
        <fullName evidence="9">Rieske (2Fe-2S) protein</fullName>
    </submittedName>
</protein>
<dbReference type="PROSITE" id="PS51296">
    <property type="entry name" value="RIESKE"/>
    <property type="match status" value="1"/>
</dbReference>
<keyword evidence="2" id="KW-0479">Metal-binding</keyword>
<dbReference type="GO" id="GO:0046872">
    <property type="term" value="F:metal ion binding"/>
    <property type="evidence" value="ECO:0007669"/>
    <property type="project" value="UniProtKB-KW"/>
</dbReference>
<evidence type="ECO:0000259" key="8">
    <source>
        <dbReference type="PROSITE" id="PS51296"/>
    </source>
</evidence>
<keyword evidence="7" id="KW-0732">Signal</keyword>
<dbReference type="RefSeq" id="WP_166281745.1">
    <property type="nucleotide sequence ID" value="NZ_JTHE03000051.1"/>
</dbReference>
<dbReference type="InterPro" id="IPR014349">
    <property type="entry name" value="Rieske_Fe-S_prot"/>
</dbReference>
<reference evidence="9 10" key="1">
    <citation type="journal article" date="2015" name="Genome Announc.">
        <title>Draft Genome Sequence of Filamentous Marine Cyanobacterium Lyngbya confervoides Strain BDU141951.</title>
        <authorList>
            <person name="Chandrababunaidu M.M."/>
            <person name="Sen D."/>
            <person name="Tripathy S."/>
        </authorList>
    </citation>
    <scope>NUCLEOTIDE SEQUENCE [LARGE SCALE GENOMIC DNA]</scope>
    <source>
        <strain evidence="9 10">BDU141951</strain>
    </source>
</reference>
<evidence type="ECO:0000256" key="3">
    <source>
        <dbReference type="ARBA" id="ARBA00023004"/>
    </source>
</evidence>
<evidence type="ECO:0000256" key="5">
    <source>
        <dbReference type="ARBA" id="ARBA00023157"/>
    </source>
</evidence>
<dbReference type="CDD" id="cd03467">
    <property type="entry name" value="Rieske"/>
    <property type="match status" value="1"/>
</dbReference>
<keyword evidence="3" id="KW-0408">Iron</keyword>
<dbReference type="AlphaFoldDB" id="A0ABD4T2Z4"/>
<dbReference type="SUPFAM" id="SSF50022">
    <property type="entry name" value="ISP domain"/>
    <property type="match status" value="1"/>
</dbReference>
<feature type="domain" description="Rieske" evidence="8">
    <location>
        <begin position="50"/>
        <end position="144"/>
    </location>
</feature>
<sequence length="147" mass="15289">MDRRTFLSWVGVGFLASSLPIAIAACTAESDNAPSTSSDAPPPAREDGFISLGSVEELESSGLLKSQDAALASVLVVKANDQIQALDTTCTHQGCTAEWDSAEKVLACPCHGSKFNPDGTVANGPAEAPLKTFEVKTEDNLVLVKPA</sequence>
<name>A0ABD4T2Z4_9CYAN</name>
<keyword evidence="10" id="KW-1185">Reference proteome</keyword>
<dbReference type="EMBL" id="JTHE03000051">
    <property type="protein sequence ID" value="MCM1982985.1"/>
    <property type="molecule type" value="Genomic_DNA"/>
</dbReference>
<organism evidence="9 10">
    <name type="scientific">Lyngbya confervoides BDU141951</name>
    <dbReference type="NCBI Taxonomy" id="1574623"/>
    <lineage>
        <taxon>Bacteria</taxon>
        <taxon>Bacillati</taxon>
        <taxon>Cyanobacteriota</taxon>
        <taxon>Cyanophyceae</taxon>
        <taxon>Oscillatoriophycideae</taxon>
        <taxon>Oscillatoriales</taxon>
        <taxon>Microcoleaceae</taxon>
        <taxon>Lyngbya</taxon>
    </lineage>
</organism>
<dbReference type="PANTHER" id="PTHR10134">
    <property type="entry name" value="CYTOCHROME B-C1 COMPLEX SUBUNIT RIESKE, MITOCHONDRIAL"/>
    <property type="match status" value="1"/>
</dbReference>
<proteinExistence type="predicted"/>
<keyword evidence="1" id="KW-0001">2Fe-2S</keyword>
<dbReference type="GO" id="GO:0051537">
    <property type="term" value="F:2 iron, 2 sulfur cluster binding"/>
    <property type="evidence" value="ECO:0007669"/>
    <property type="project" value="UniProtKB-KW"/>
</dbReference>
<dbReference type="Proteomes" id="UP000031561">
    <property type="component" value="Unassembled WGS sequence"/>
</dbReference>
<dbReference type="InterPro" id="IPR036922">
    <property type="entry name" value="Rieske_2Fe-2S_sf"/>
</dbReference>
<evidence type="ECO:0000313" key="10">
    <source>
        <dbReference type="Proteomes" id="UP000031561"/>
    </source>
</evidence>
<dbReference type="Pfam" id="PF00355">
    <property type="entry name" value="Rieske"/>
    <property type="match status" value="1"/>
</dbReference>
<keyword evidence="4" id="KW-0411">Iron-sulfur</keyword>
<dbReference type="Gene3D" id="2.102.10.10">
    <property type="entry name" value="Rieske [2Fe-2S] iron-sulphur domain"/>
    <property type="match status" value="1"/>
</dbReference>
<evidence type="ECO:0000313" key="9">
    <source>
        <dbReference type="EMBL" id="MCM1982985.1"/>
    </source>
</evidence>
<evidence type="ECO:0000256" key="7">
    <source>
        <dbReference type="SAM" id="SignalP"/>
    </source>
</evidence>
<dbReference type="PRINTS" id="PR00162">
    <property type="entry name" value="RIESKE"/>
</dbReference>
<dbReference type="PROSITE" id="PS51257">
    <property type="entry name" value="PROKAR_LIPOPROTEIN"/>
    <property type="match status" value="1"/>
</dbReference>
<evidence type="ECO:0000256" key="1">
    <source>
        <dbReference type="ARBA" id="ARBA00022714"/>
    </source>
</evidence>
<evidence type="ECO:0000256" key="4">
    <source>
        <dbReference type="ARBA" id="ARBA00023014"/>
    </source>
</evidence>
<dbReference type="GO" id="GO:0016705">
    <property type="term" value="F:oxidoreductase activity, acting on paired donors, with incorporation or reduction of molecular oxygen"/>
    <property type="evidence" value="ECO:0007669"/>
    <property type="project" value="UniProtKB-ARBA"/>
</dbReference>
<feature type="chain" id="PRO_5044768421" evidence="7">
    <location>
        <begin position="25"/>
        <end position="147"/>
    </location>
</feature>
<gene>
    <name evidence="9" type="ORF">QQ91_0009135</name>
</gene>
<dbReference type="InterPro" id="IPR017941">
    <property type="entry name" value="Rieske_2Fe-2S"/>
</dbReference>
<evidence type="ECO:0000256" key="2">
    <source>
        <dbReference type="ARBA" id="ARBA00022723"/>
    </source>
</evidence>
<dbReference type="InterPro" id="IPR005805">
    <property type="entry name" value="Rieske_Fe-S_prot_C"/>
</dbReference>